<dbReference type="AlphaFoldDB" id="A0A7Y2E9M2"/>
<dbReference type="GO" id="GO:0030295">
    <property type="term" value="F:protein kinase activator activity"/>
    <property type="evidence" value="ECO:0007669"/>
    <property type="project" value="TreeGrafter"/>
</dbReference>
<dbReference type="Proteomes" id="UP000547674">
    <property type="component" value="Unassembled WGS sequence"/>
</dbReference>
<proteinExistence type="predicted"/>
<dbReference type="CDD" id="cd00211">
    <property type="entry name" value="PTS_IIA_fru"/>
    <property type="match status" value="1"/>
</dbReference>
<keyword evidence="2" id="KW-0762">Sugar transport</keyword>
<dbReference type="EMBL" id="JABDJR010000371">
    <property type="protein sequence ID" value="NNF06957.1"/>
    <property type="molecule type" value="Genomic_DNA"/>
</dbReference>
<name>A0A7Y2E9M2_UNCEI</name>
<accession>A0A7Y2E9M2</accession>
<keyword evidence="2" id="KW-0813">Transport</keyword>
<evidence type="ECO:0000259" key="1">
    <source>
        <dbReference type="PROSITE" id="PS51094"/>
    </source>
</evidence>
<feature type="domain" description="PTS EIIA type-2" evidence="1">
    <location>
        <begin position="5"/>
        <end position="149"/>
    </location>
</feature>
<sequence length="153" mass="17173">MRLLDFLRPEMIWVALESDSKQDSLKGLVDRVVERQVVQEAGTLLEALWAREHIVTTGIGRGIAIPHADLPEITHPQLALGVYPAGVDFDALDDQLVHLVFMLLGTPRTPGLHMKILARIARLSKDPDLCQDLIKATEPHVAIEILRRTEQRH</sequence>
<dbReference type="SUPFAM" id="SSF55804">
    <property type="entry name" value="Phoshotransferase/anion transport protein"/>
    <property type="match status" value="1"/>
</dbReference>
<comment type="caution">
    <text evidence="2">The sequence shown here is derived from an EMBL/GenBank/DDBJ whole genome shotgun (WGS) entry which is preliminary data.</text>
</comment>
<dbReference type="Pfam" id="PF00359">
    <property type="entry name" value="PTS_EIIA_2"/>
    <property type="match status" value="1"/>
</dbReference>
<gene>
    <name evidence="2" type="ORF">HKN21_09370</name>
</gene>
<dbReference type="InterPro" id="IPR051541">
    <property type="entry name" value="PTS_SugarTrans_NitroReg"/>
</dbReference>
<evidence type="ECO:0000313" key="3">
    <source>
        <dbReference type="Proteomes" id="UP000547674"/>
    </source>
</evidence>
<dbReference type="PANTHER" id="PTHR47738:SF1">
    <property type="entry name" value="NITROGEN REGULATORY PROTEIN"/>
    <property type="match status" value="1"/>
</dbReference>
<dbReference type="InterPro" id="IPR016152">
    <property type="entry name" value="PTrfase/Anion_transptr"/>
</dbReference>
<dbReference type="PROSITE" id="PS51094">
    <property type="entry name" value="PTS_EIIA_TYPE_2"/>
    <property type="match status" value="1"/>
</dbReference>
<dbReference type="PANTHER" id="PTHR47738">
    <property type="entry name" value="PTS SYSTEM FRUCTOSE-LIKE EIIA COMPONENT-RELATED"/>
    <property type="match status" value="1"/>
</dbReference>
<dbReference type="InterPro" id="IPR002178">
    <property type="entry name" value="PTS_EIIA_type-2_dom"/>
</dbReference>
<dbReference type="PROSITE" id="PS00372">
    <property type="entry name" value="PTS_EIIA_TYPE_2_HIS"/>
    <property type="match status" value="1"/>
</dbReference>
<dbReference type="Gene3D" id="3.40.930.10">
    <property type="entry name" value="Mannitol-specific EII, Chain A"/>
    <property type="match status" value="1"/>
</dbReference>
<evidence type="ECO:0000313" key="2">
    <source>
        <dbReference type="EMBL" id="NNF06957.1"/>
    </source>
</evidence>
<reference evidence="2 3" key="1">
    <citation type="submission" date="2020-03" db="EMBL/GenBank/DDBJ databases">
        <title>Metabolic flexibility allows generalist bacteria to become dominant in a frequently disturbed ecosystem.</title>
        <authorList>
            <person name="Chen Y.-J."/>
            <person name="Leung P.M."/>
            <person name="Bay S.K."/>
            <person name="Hugenholtz P."/>
            <person name="Kessler A.J."/>
            <person name="Shelley G."/>
            <person name="Waite D.W."/>
            <person name="Cook P.L."/>
            <person name="Greening C."/>
        </authorList>
    </citation>
    <scope>NUCLEOTIDE SEQUENCE [LARGE SCALE GENOMIC DNA]</scope>
    <source>
        <strain evidence="2">SS_bin_28</strain>
    </source>
</reference>
<protein>
    <submittedName>
        <fullName evidence="2">PTS sugar transporter subunit IIA</fullName>
    </submittedName>
</protein>
<organism evidence="2 3">
    <name type="scientific">Eiseniibacteriota bacterium</name>
    <dbReference type="NCBI Taxonomy" id="2212470"/>
    <lineage>
        <taxon>Bacteria</taxon>
        <taxon>Candidatus Eiseniibacteriota</taxon>
    </lineage>
</organism>